<dbReference type="KEGG" id="zpl:ZBT109_1402"/>
<proteinExistence type="predicted"/>
<protein>
    <submittedName>
        <fullName evidence="4">Uncharacterized conserved protein</fullName>
    </submittedName>
</protein>
<dbReference type="Gene3D" id="3.40.50.720">
    <property type="entry name" value="NAD(P)-binding Rossmann-like Domain"/>
    <property type="match status" value="1"/>
</dbReference>
<dbReference type="OrthoDB" id="8650434at2"/>
<sequence length="298" mass="31428">MSTTAATLEFSTLGVIGPGRMGSALAESLSLQGYPIHAIAGRSEACPKARALAQRVHARIARAQALAETCSLIFIATPDDAIAPLADTIEWSAGSAVVHLSGATDVQALQAAQHCQAHIGGFHPLQSISQAAGTATTFQHCTITIEAEHEALSKDLATLAHALGSHVNILPPNTRMRYHAAANHASALLVALMTDMARLWESWGSSEKDMMDALLPLMQNTLSAARERGVTQALTGPLARGDVGTLEGHLAALEQLDPALARRYAVRHQPLLTQAPDDQRQQIAALINAYAAVNTHTS</sequence>
<dbReference type="PANTHER" id="PTHR40459">
    <property type="entry name" value="CONSERVED HYPOTHETICAL ALANINE AND LEUCINE RICH PROTEIN"/>
    <property type="match status" value="1"/>
</dbReference>
<reference evidence="4 5" key="1">
    <citation type="submission" date="2018-09" db="EMBL/GenBank/DDBJ databases">
        <title>Zymobacter palmae IAM14233 (=T109) whole genome analysis.</title>
        <authorList>
            <person name="Yanase H."/>
        </authorList>
    </citation>
    <scope>NUCLEOTIDE SEQUENCE [LARGE SCALE GENOMIC DNA]</scope>
    <source>
        <strain evidence="4 5">IAM14233</strain>
    </source>
</reference>
<dbReference type="SUPFAM" id="SSF51735">
    <property type="entry name" value="NAD(P)-binding Rossmann-fold domains"/>
    <property type="match status" value="1"/>
</dbReference>
<dbReference type="GO" id="GO:0016491">
    <property type="term" value="F:oxidoreductase activity"/>
    <property type="evidence" value="ECO:0007669"/>
    <property type="project" value="UniProtKB-KW"/>
</dbReference>
<dbReference type="Proteomes" id="UP000267342">
    <property type="component" value="Chromosome"/>
</dbReference>
<accession>A0A348HEW0</accession>
<evidence type="ECO:0000256" key="1">
    <source>
        <dbReference type="ARBA" id="ARBA00023002"/>
    </source>
</evidence>
<dbReference type="STRING" id="1123510.GCA_000620025_00395"/>
<name>A0A348HEW0_9GAMM</name>
<evidence type="ECO:0000259" key="3">
    <source>
        <dbReference type="Pfam" id="PF10728"/>
    </source>
</evidence>
<dbReference type="SUPFAM" id="SSF48179">
    <property type="entry name" value="6-phosphogluconate dehydrogenase C-terminal domain-like"/>
    <property type="match status" value="1"/>
</dbReference>
<evidence type="ECO:0000259" key="2">
    <source>
        <dbReference type="Pfam" id="PF10727"/>
    </source>
</evidence>
<evidence type="ECO:0000313" key="4">
    <source>
        <dbReference type="EMBL" id="BBG30162.1"/>
    </source>
</evidence>
<dbReference type="InterPro" id="IPR036291">
    <property type="entry name" value="NAD(P)-bd_dom_sf"/>
</dbReference>
<dbReference type="PANTHER" id="PTHR40459:SF1">
    <property type="entry name" value="CONSERVED HYPOTHETICAL ALANINE AND LEUCINE RICH PROTEIN"/>
    <property type="match status" value="1"/>
</dbReference>
<feature type="domain" description="DUF2520" evidence="3">
    <location>
        <begin position="141"/>
        <end position="265"/>
    </location>
</feature>
<keyword evidence="1" id="KW-0560">Oxidoreductase</keyword>
<dbReference type="Pfam" id="PF10727">
    <property type="entry name" value="Rossmann-like"/>
    <property type="match status" value="1"/>
</dbReference>
<gene>
    <name evidence="4" type="ORF">ZBT109_1402</name>
</gene>
<organism evidence="4 5">
    <name type="scientific">Zymobacter palmae</name>
    <dbReference type="NCBI Taxonomy" id="33074"/>
    <lineage>
        <taxon>Bacteria</taxon>
        <taxon>Pseudomonadati</taxon>
        <taxon>Pseudomonadota</taxon>
        <taxon>Gammaproteobacteria</taxon>
        <taxon>Oceanospirillales</taxon>
        <taxon>Halomonadaceae</taxon>
        <taxon>Zymobacter group</taxon>
        <taxon>Zymobacter</taxon>
    </lineage>
</organism>
<dbReference type="InterPro" id="IPR018931">
    <property type="entry name" value="DUF2520"/>
</dbReference>
<dbReference type="RefSeq" id="WP_051524041.1">
    <property type="nucleotide sequence ID" value="NZ_AP018933.1"/>
</dbReference>
<dbReference type="EMBL" id="AP018933">
    <property type="protein sequence ID" value="BBG30162.1"/>
    <property type="molecule type" value="Genomic_DNA"/>
</dbReference>
<dbReference type="InterPro" id="IPR008927">
    <property type="entry name" value="6-PGluconate_DH-like_C_sf"/>
</dbReference>
<dbReference type="AlphaFoldDB" id="A0A348HEW0"/>
<evidence type="ECO:0000313" key="5">
    <source>
        <dbReference type="Proteomes" id="UP000267342"/>
    </source>
</evidence>
<dbReference type="InterPro" id="IPR037108">
    <property type="entry name" value="TM1727-like_C_sf"/>
</dbReference>
<feature type="domain" description="Putative oxidoreductase/dehydrogenase Rossmann-like" evidence="2">
    <location>
        <begin position="13"/>
        <end position="111"/>
    </location>
</feature>
<dbReference type="Pfam" id="PF10728">
    <property type="entry name" value="DUF2520"/>
    <property type="match status" value="1"/>
</dbReference>
<dbReference type="Gene3D" id="1.10.1040.20">
    <property type="entry name" value="ProC-like, C-terminal domain"/>
    <property type="match status" value="1"/>
</dbReference>
<dbReference type="InterPro" id="IPR019665">
    <property type="entry name" value="OxRdtase/DH_put_Rossmann_dom"/>
</dbReference>
<keyword evidence="5" id="KW-1185">Reference proteome</keyword>